<dbReference type="AlphaFoldDB" id="I0IBX9"/>
<evidence type="ECO:0000313" key="7">
    <source>
        <dbReference type="Proteomes" id="UP000007881"/>
    </source>
</evidence>
<dbReference type="InterPro" id="IPR028995">
    <property type="entry name" value="Glyco_hydro_57/38_cen_sf"/>
</dbReference>
<dbReference type="InterPro" id="IPR011330">
    <property type="entry name" value="Glyco_hydro/deAcase_b/a-brl"/>
</dbReference>
<evidence type="ECO:0000256" key="4">
    <source>
        <dbReference type="ARBA" id="ARBA00023295"/>
    </source>
</evidence>
<dbReference type="Proteomes" id="UP000007881">
    <property type="component" value="Chromosome"/>
</dbReference>
<keyword evidence="3 6" id="KW-0378">Hydrolase</keyword>
<dbReference type="Gene3D" id="1.20.1270.50">
    <property type="entry name" value="Glycoside hydrolase family 38, central domain"/>
    <property type="match status" value="1"/>
</dbReference>
<dbReference type="InterPro" id="IPR015341">
    <property type="entry name" value="Glyco_hydro_38_cen"/>
</dbReference>
<sequence length="919" mass="99964">MPDAPPPAPRPAFYVFSSHWDREWYRPLQVFRYELVELFDRVLDALASGELAGPFFTDGQCVQLEDYLEIRPERREELGRALRRGDIVSGPWYTLADELLVSGESLIRNLRLGRERVRALGAEPSDAGFLCDLFGHNSQMPGILAAFDIPAAYLWRGINLHATRNFLWTGADGTQLPCHRFGTNGYWGYAVNVGQFTDHAEARPRVEDGVPAYHRRLREYLAAEAARTPIDAVLLFDGPDHNGLDAATYGLLKENLGEIEAGGERFALRHVGLDEHQRAVVDQAARITERKQGELRAFGTEPIGIDQQWLTGGTSASRVWIKQQNCRCQALLCHWAEPWGFLAEGVRGRPEAPGFMDHAWATLMKNHPHDSICGCSIDDVHRDMAGRFRQVEQLALKSTRASLAGIAGGIDTAVGADEERLVLFNPLPRADDGVAEVDVEVPTGWPEAETFGIDEEPVTAFVLVDGGGERVPYQLLSQRRDAKRVFRLPARNPKQERCHRVRVALRAGLPPLGWRALAVRAVPADEPAPGRRLGRGLATGAASIDNGRLRVSVGNDGTLAVLDHASGEAYRGLLGLEDNGDAGDGWHHEAPVNDRLIGSLGAPFSVALVEDGPLQATLEVTTRLRVPASLQRHGLTRSPRTVELPVTQRVTVRGGEACVRVRCTVENTAEDHRLRVLFPTGADVDRYAVDSPFDAVERPVGVAADAAGWRETAYEVGPQQSWTAAWDGRRGLAVVTAGLMETCVRDLPDRPIALTLFRSNRRTPFSEGEPDGQLPGAMGFGFSIHPLSAAPDPVGLTEAGQRLNAGAQAVQKQGVHAGFWHRPAGLAAAGSAAELRGAVVLSSLRRVGDGIEARLFNPAGEPAAFSLSLHPPARGPLATAQRVNGESRPLEEPHTLRDGVLHATLAAKAFETFRFGSPA</sequence>
<dbReference type="Pfam" id="PF07748">
    <property type="entry name" value="Glyco_hydro_38C"/>
    <property type="match status" value="1"/>
</dbReference>
<dbReference type="GO" id="GO:0046872">
    <property type="term" value="F:metal ion binding"/>
    <property type="evidence" value="ECO:0007669"/>
    <property type="project" value="UniProtKB-KW"/>
</dbReference>
<reference evidence="6 7" key="1">
    <citation type="submission" date="2012-02" db="EMBL/GenBank/DDBJ databases">
        <title>Complete genome sequence of Phycisphaera mikurensis NBRC 102666.</title>
        <authorList>
            <person name="Ankai A."/>
            <person name="Hosoyama A."/>
            <person name="Terui Y."/>
            <person name="Sekine M."/>
            <person name="Fukai R."/>
            <person name="Kato Y."/>
            <person name="Nakamura S."/>
            <person name="Yamada-Narita S."/>
            <person name="Kawakoshi A."/>
            <person name="Fukunaga Y."/>
            <person name="Yamazaki S."/>
            <person name="Fujita N."/>
        </authorList>
    </citation>
    <scope>NUCLEOTIDE SEQUENCE [LARGE SCALE GENOMIC DNA]</scope>
    <source>
        <strain evidence="7">NBRC 102666 / KCTC 22515 / FYK2301M01</strain>
    </source>
</reference>
<dbReference type="OrthoDB" id="9772207at2"/>
<dbReference type="HOGENOM" id="CLU_003442_2_1_0"/>
<dbReference type="SUPFAM" id="SSF88713">
    <property type="entry name" value="Glycoside hydrolase/deacetylase"/>
    <property type="match status" value="1"/>
</dbReference>
<dbReference type="Gene3D" id="3.20.110.10">
    <property type="entry name" value="Glycoside hydrolase 38, N terminal domain"/>
    <property type="match status" value="1"/>
</dbReference>
<evidence type="ECO:0000256" key="3">
    <source>
        <dbReference type="ARBA" id="ARBA00022801"/>
    </source>
</evidence>
<dbReference type="Pfam" id="PF09261">
    <property type="entry name" value="Alpha-mann_mid"/>
    <property type="match status" value="1"/>
</dbReference>
<dbReference type="SMART" id="SM00872">
    <property type="entry name" value="Alpha-mann_mid"/>
    <property type="match status" value="1"/>
</dbReference>
<comment type="similarity">
    <text evidence="1">Belongs to the glycosyl hydrolase 38 family.</text>
</comment>
<dbReference type="eggNOG" id="COG0383">
    <property type="taxonomic scope" value="Bacteria"/>
</dbReference>
<dbReference type="GO" id="GO:0006013">
    <property type="term" value="P:mannose metabolic process"/>
    <property type="evidence" value="ECO:0007669"/>
    <property type="project" value="InterPro"/>
</dbReference>
<evidence type="ECO:0000256" key="2">
    <source>
        <dbReference type="ARBA" id="ARBA00022723"/>
    </source>
</evidence>
<keyword evidence="2" id="KW-0479">Metal-binding</keyword>
<dbReference type="InterPro" id="IPR027291">
    <property type="entry name" value="Glyco_hydro_38_N_sf"/>
</dbReference>
<dbReference type="PANTHER" id="PTHR46017">
    <property type="entry name" value="ALPHA-MANNOSIDASE 2C1"/>
    <property type="match status" value="1"/>
</dbReference>
<keyword evidence="4 6" id="KW-0326">Glycosidase</keyword>
<dbReference type="GO" id="GO:0004559">
    <property type="term" value="F:alpha-mannosidase activity"/>
    <property type="evidence" value="ECO:0007669"/>
    <property type="project" value="UniProtKB-EC"/>
</dbReference>
<keyword evidence="7" id="KW-1185">Reference proteome</keyword>
<dbReference type="EC" id="3.2.1.24" evidence="6"/>
<protein>
    <submittedName>
        <fullName evidence="6">Putative alpha-mannosidase</fullName>
        <ecNumber evidence="6">3.2.1.24</ecNumber>
    </submittedName>
</protein>
<organism evidence="6 7">
    <name type="scientific">Phycisphaera mikurensis (strain NBRC 102666 / KCTC 22515 / FYK2301M01)</name>
    <dbReference type="NCBI Taxonomy" id="1142394"/>
    <lineage>
        <taxon>Bacteria</taxon>
        <taxon>Pseudomonadati</taxon>
        <taxon>Planctomycetota</taxon>
        <taxon>Phycisphaerae</taxon>
        <taxon>Phycisphaerales</taxon>
        <taxon>Phycisphaeraceae</taxon>
        <taxon>Phycisphaera</taxon>
    </lineage>
</organism>
<dbReference type="InterPro" id="IPR000602">
    <property type="entry name" value="Glyco_hydro_38_N"/>
</dbReference>
<dbReference type="PANTHER" id="PTHR46017:SF2">
    <property type="entry name" value="MANNOSYLGLYCERATE HYDROLASE"/>
    <property type="match status" value="1"/>
</dbReference>
<dbReference type="InterPro" id="IPR011013">
    <property type="entry name" value="Gal_mutarotase_sf_dom"/>
</dbReference>
<dbReference type="EMBL" id="AP012338">
    <property type="protein sequence ID" value="BAM02767.1"/>
    <property type="molecule type" value="Genomic_DNA"/>
</dbReference>
<dbReference type="SUPFAM" id="SSF74650">
    <property type="entry name" value="Galactose mutarotase-like"/>
    <property type="match status" value="1"/>
</dbReference>
<dbReference type="Pfam" id="PF01074">
    <property type="entry name" value="Glyco_hydro_38N"/>
    <property type="match status" value="1"/>
</dbReference>
<dbReference type="SUPFAM" id="SSF88688">
    <property type="entry name" value="Families 57/38 glycoside transferase middle domain"/>
    <property type="match status" value="1"/>
</dbReference>
<dbReference type="GO" id="GO:0009313">
    <property type="term" value="P:oligosaccharide catabolic process"/>
    <property type="evidence" value="ECO:0007669"/>
    <property type="project" value="TreeGrafter"/>
</dbReference>
<dbReference type="Gene3D" id="2.70.98.30">
    <property type="entry name" value="Golgi alpha-mannosidase II, domain 4"/>
    <property type="match status" value="1"/>
</dbReference>
<evidence type="ECO:0000313" key="6">
    <source>
        <dbReference type="EMBL" id="BAM02767.1"/>
    </source>
</evidence>
<dbReference type="InterPro" id="IPR011682">
    <property type="entry name" value="Glyco_hydro_38_C"/>
</dbReference>
<accession>I0IBX9</accession>
<dbReference type="KEGG" id="phm:PSMK_06080"/>
<dbReference type="InterPro" id="IPR037094">
    <property type="entry name" value="Glyco_hydro_38_cen_sf"/>
</dbReference>
<dbReference type="STRING" id="1142394.PSMK_06080"/>
<dbReference type="GO" id="GO:0030246">
    <property type="term" value="F:carbohydrate binding"/>
    <property type="evidence" value="ECO:0007669"/>
    <property type="project" value="InterPro"/>
</dbReference>
<gene>
    <name evidence="6" type="ordered locus">PSMK_06080</name>
</gene>
<evidence type="ECO:0000259" key="5">
    <source>
        <dbReference type="SMART" id="SM00872"/>
    </source>
</evidence>
<evidence type="ECO:0000256" key="1">
    <source>
        <dbReference type="ARBA" id="ARBA00009792"/>
    </source>
</evidence>
<dbReference type="RefSeq" id="WP_014435987.1">
    <property type="nucleotide sequence ID" value="NC_017080.1"/>
</dbReference>
<feature type="domain" description="Glycoside hydrolase family 38 central" evidence="5">
    <location>
        <begin position="316"/>
        <end position="388"/>
    </location>
</feature>
<proteinExistence type="inferred from homology"/>
<name>I0IBX9_PHYMF</name>